<dbReference type="Gene3D" id="3.60.20.30">
    <property type="entry name" value="(Glycosyl)asparaginase"/>
    <property type="match status" value="1"/>
</dbReference>
<dbReference type="PANTHER" id="PTHR10188">
    <property type="entry name" value="L-ASPARAGINASE"/>
    <property type="match status" value="1"/>
</dbReference>
<dbReference type="InterPro" id="IPR029055">
    <property type="entry name" value="Ntn_hydrolases_N"/>
</dbReference>
<dbReference type="CDD" id="cd04514">
    <property type="entry name" value="Taspase1_like"/>
    <property type="match status" value="1"/>
</dbReference>
<dbReference type="GO" id="GO:0005737">
    <property type="term" value="C:cytoplasm"/>
    <property type="evidence" value="ECO:0007669"/>
    <property type="project" value="TreeGrafter"/>
</dbReference>
<gene>
    <name evidence="3" type="ORF">INT44_003937</name>
</gene>
<feature type="site" description="Cleavage; by autolysis" evidence="2">
    <location>
        <begin position="223"/>
        <end position="224"/>
    </location>
</feature>
<evidence type="ECO:0000313" key="4">
    <source>
        <dbReference type="Proteomes" id="UP000612746"/>
    </source>
</evidence>
<dbReference type="SUPFAM" id="SSF56235">
    <property type="entry name" value="N-terminal nucleophile aminohydrolases (Ntn hydrolases)"/>
    <property type="match status" value="1"/>
</dbReference>
<dbReference type="PANTHER" id="PTHR10188:SF8">
    <property type="entry name" value="THREONINE ASPARTASE 1"/>
    <property type="match status" value="1"/>
</dbReference>
<name>A0A8H7UQY9_9FUNG</name>
<dbReference type="GO" id="GO:0004298">
    <property type="term" value="F:threonine-type endopeptidase activity"/>
    <property type="evidence" value="ECO:0007669"/>
    <property type="project" value="InterPro"/>
</dbReference>
<evidence type="ECO:0000256" key="1">
    <source>
        <dbReference type="PIRSR" id="PIRSR600246-1"/>
    </source>
</evidence>
<comment type="caution">
    <text evidence="3">The sequence shown here is derived from an EMBL/GenBank/DDBJ whole genome shotgun (WGS) entry which is preliminary data.</text>
</comment>
<keyword evidence="4" id="KW-1185">Reference proteome</keyword>
<organism evidence="3 4">
    <name type="scientific">Umbelopsis vinacea</name>
    <dbReference type="NCBI Taxonomy" id="44442"/>
    <lineage>
        <taxon>Eukaryota</taxon>
        <taxon>Fungi</taxon>
        <taxon>Fungi incertae sedis</taxon>
        <taxon>Mucoromycota</taxon>
        <taxon>Mucoromycotina</taxon>
        <taxon>Umbelopsidomycetes</taxon>
        <taxon>Umbelopsidales</taxon>
        <taxon>Umbelopsidaceae</taxon>
        <taxon>Umbelopsis</taxon>
    </lineage>
</organism>
<evidence type="ECO:0000313" key="3">
    <source>
        <dbReference type="EMBL" id="KAG2188798.1"/>
    </source>
</evidence>
<dbReference type="InterPro" id="IPR000246">
    <property type="entry name" value="Peptidase_T2"/>
</dbReference>
<reference evidence="3" key="1">
    <citation type="submission" date="2020-12" db="EMBL/GenBank/DDBJ databases">
        <title>Metabolic potential, ecology and presence of endohyphal bacteria is reflected in genomic diversity of Mucoromycotina.</title>
        <authorList>
            <person name="Muszewska A."/>
            <person name="Okrasinska A."/>
            <person name="Steczkiewicz K."/>
            <person name="Drgas O."/>
            <person name="Orlowska M."/>
            <person name="Perlinska-Lenart U."/>
            <person name="Aleksandrzak-Piekarczyk T."/>
            <person name="Szatraj K."/>
            <person name="Zielenkiewicz U."/>
            <person name="Pilsyk S."/>
            <person name="Malc E."/>
            <person name="Mieczkowski P."/>
            <person name="Kruszewska J.S."/>
            <person name="Biernat P."/>
            <person name="Pawlowska J."/>
        </authorList>
    </citation>
    <scope>NUCLEOTIDE SEQUENCE</scope>
    <source>
        <strain evidence="3">WA0000051536</strain>
    </source>
</reference>
<dbReference type="InterPro" id="IPR037464">
    <property type="entry name" value="Taspase1"/>
</dbReference>
<protein>
    <submittedName>
        <fullName evidence="3">Uncharacterized protein</fullName>
    </submittedName>
</protein>
<sequence length="325" mass="34237">MAFVAVHVGAVSNIKVTMPVPKIYYTKNHVTGSACQAAMDLLLQGADSMDAVGAAIAVLEDAPCTNAGYGSNLTLQGTVECDASIMTETGSFGAVGAVSGIKNPILAAKKLLEVSNQGLLPLGRVPPVFMVGPGAFEWAKDHGVEVVQKSKLISGTLSKCPSFLYTVKSISSTDSRLYFPDTSVQTYVGHMHRYYEMNKLDCDHKPHNLPSSTIPADGALGHDTVGAICVDQNGKIASGVSSGGISLKFPGRVGEAAVFGSGCWTQRLTDPDVAIACSSTGTGEQLLLTMLAHQFATMVEQEQETSVAMSQVLKTKFLGEYRRKG</sequence>
<dbReference type="Proteomes" id="UP000612746">
    <property type="component" value="Unassembled WGS sequence"/>
</dbReference>
<dbReference type="AlphaFoldDB" id="A0A8H7UQY9"/>
<dbReference type="GO" id="GO:0051604">
    <property type="term" value="P:protein maturation"/>
    <property type="evidence" value="ECO:0007669"/>
    <property type="project" value="TreeGrafter"/>
</dbReference>
<evidence type="ECO:0000256" key="2">
    <source>
        <dbReference type="PIRSR" id="PIRSR600246-3"/>
    </source>
</evidence>
<dbReference type="Pfam" id="PF01112">
    <property type="entry name" value="Asparaginase_2"/>
    <property type="match status" value="1"/>
</dbReference>
<dbReference type="OrthoDB" id="2262349at2759"/>
<dbReference type="EMBL" id="JAEPRA010000001">
    <property type="protein sequence ID" value="KAG2188798.1"/>
    <property type="molecule type" value="Genomic_DNA"/>
</dbReference>
<proteinExistence type="predicted"/>
<feature type="active site" description="Nucleophile" evidence="1">
    <location>
        <position position="224"/>
    </location>
</feature>
<accession>A0A8H7UQY9</accession>